<dbReference type="AlphaFoldDB" id="A0A1M6BI62"/>
<proteinExistence type="predicted"/>
<dbReference type="Proteomes" id="UP000184080">
    <property type="component" value="Unassembled WGS sequence"/>
</dbReference>
<evidence type="ECO:0000313" key="1">
    <source>
        <dbReference type="EMBL" id="SHI48357.1"/>
    </source>
</evidence>
<evidence type="ECO:0000313" key="2">
    <source>
        <dbReference type="Proteomes" id="UP000184080"/>
    </source>
</evidence>
<protein>
    <submittedName>
        <fullName evidence="1">Uncharacterized protein</fullName>
    </submittedName>
</protein>
<sequence length="126" mass="14415">MEIKEGVMVPLGYGNFARSDKIISLQRIEDERGPGRRTVVHVEELSSPIIASKTENSILAAMVEVPRNELEAASALELLYDIRDDIQQIGPMLRKSIKKEADFDLDKIEKRINEILQHEIEFDEMH</sequence>
<dbReference type="OrthoDB" id="5243356at2"/>
<name>A0A1M6BI62_9CLOT</name>
<reference evidence="1 2" key="1">
    <citation type="submission" date="2016-11" db="EMBL/GenBank/DDBJ databases">
        <authorList>
            <person name="Jaros S."/>
            <person name="Januszkiewicz K."/>
            <person name="Wedrychowicz H."/>
        </authorList>
    </citation>
    <scope>NUCLEOTIDE SEQUENCE [LARGE SCALE GENOMIC DNA]</scope>
    <source>
        <strain evidence="1 2">DSM 21864</strain>
    </source>
</reference>
<accession>A0A1M6BI62</accession>
<dbReference type="RefSeq" id="WP_073003881.1">
    <property type="nucleotide sequence ID" value="NZ_FQZO01000001.1"/>
</dbReference>
<dbReference type="EMBL" id="FQZO01000001">
    <property type="protein sequence ID" value="SHI48357.1"/>
    <property type="molecule type" value="Genomic_DNA"/>
</dbReference>
<organism evidence="1 2">
    <name type="scientific">Clostridium amylolyticum</name>
    <dbReference type="NCBI Taxonomy" id="1121298"/>
    <lineage>
        <taxon>Bacteria</taxon>
        <taxon>Bacillati</taxon>
        <taxon>Bacillota</taxon>
        <taxon>Clostridia</taxon>
        <taxon>Eubacteriales</taxon>
        <taxon>Clostridiaceae</taxon>
        <taxon>Clostridium</taxon>
    </lineage>
</organism>
<dbReference type="STRING" id="1121298.SAMN05444401_0780"/>
<gene>
    <name evidence="1" type="ORF">SAMN05444401_0780</name>
</gene>
<keyword evidence="2" id="KW-1185">Reference proteome</keyword>